<dbReference type="Gene3D" id="1.50.10.20">
    <property type="match status" value="1"/>
</dbReference>
<name>A0A0F8VYM2_9ZZZZ</name>
<protein>
    <recommendedName>
        <fullName evidence="1">Squalene cyclase C-terminal domain-containing protein</fullName>
    </recommendedName>
</protein>
<gene>
    <name evidence="2" type="ORF">LCGC14_3134850</name>
</gene>
<comment type="caution">
    <text evidence="2">The sequence shown here is derived from an EMBL/GenBank/DDBJ whole genome shotgun (WGS) entry which is preliminary data.</text>
</comment>
<dbReference type="Pfam" id="PF13243">
    <property type="entry name" value="SQHop_cyclase_C"/>
    <property type="match status" value="1"/>
</dbReference>
<dbReference type="AlphaFoldDB" id="A0A0F8VYM2"/>
<dbReference type="CDD" id="cd00688">
    <property type="entry name" value="ISOPREN_C2_like"/>
    <property type="match status" value="1"/>
</dbReference>
<feature type="domain" description="Squalene cyclase C-terminal" evidence="1">
    <location>
        <begin position="87"/>
        <end position="253"/>
    </location>
</feature>
<proteinExistence type="predicted"/>
<feature type="non-terminal residue" evidence="2">
    <location>
        <position position="309"/>
    </location>
</feature>
<dbReference type="EMBL" id="LAZR01068533">
    <property type="protein sequence ID" value="KKK49458.1"/>
    <property type="molecule type" value="Genomic_DNA"/>
</dbReference>
<evidence type="ECO:0000259" key="1">
    <source>
        <dbReference type="Pfam" id="PF13243"/>
    </source>
</evidence>
<reference evidence="2" key="1">
    <citation type="journal article" date="2015" name="Nature">
        <title>Complex archaea that bridge the gap between prokaryotes and eukaryotes.</title>
        <authorList>
            <person name="Spang A."/>
            <person name="Saw J.H."/>
            <person name="Jorgensen S.L."/>
            <person name="Zaremba-Niedzwiedzka K."/>
            <person name="Martijn J."/>
            <person name="Lind A.E."/>
            <person name="van Eijk R."/>
            <person name="Schleper C."/>
            <person name="Guy L."/>
            <person name="Ettema T.J."/>
        </authorList>
    </citation>
    <scope>NUCLEOTIDE SEQUENCE</scope>
</reference>
<organism evidence="2">
    <name type="scientific">marine sediment metagenome</name>
    <dbReference type="NCBI Taxonomy" id="412755"/>
    <lineage>
        <taxon>unclassified sequences</taxon>
        <taxon>metagenomes</taxon>
        <taxon>ecological metagenomes</taxon>
    </lineage>
</organism>
<sequence>MKNTGLILLLAASPLVFCGSAGIAAEVGQKSTSAAAKLSLTRAENSAMDEKHRLRAAEMINRALVYLVSQRESDGGWSLNGAYKPAITALVLKGLVQHPDLDVETPIVKRGFDLLLSYQQPDGAIYAPKQGRSNYSTAIAVCTLTAGRNAKFKPNIDLAVKYLRGLQIAPGSESPDEKEIYKDHPFVGGVSYGSGGRPDVNNVGWWMQAMHDAGTAPDDPAMQRALLFVTRSQNRSESNTLVWAKEGSNDGGFIYAPATRDITVGESKAGKGPGGRGLRSYGSASYIAWKSMLYAGLTKDDPRVKGVYA</sequence>
<dbReference type="InterPro" id="IPR032696">
    <property type="entry name" value="SQ_cyclase_C"/>
</dbReference>
<accession>A0A0F8VYM2</accession>
<dbReference type="SUPFAM" id="SSF48239">
    <property type="entry name" value="Terpenoid cyclases/Protein prenyltransferases"/>
    <property type="match status" value="1"/>
</dbReference>
<evidence type="ECO:0000313" key="2">
    <source>
        <dbReference type="EMBL" id="KKK49458.1"/>
    </source>
</evidence>
<dbReference type="InterPro" id="IPR008930">
    <property type="entry name" value="Terpenoid_cyclase/PrenylTrfase"/>
</dbReference>